<dbReference type="Proteomes" id="UP000824998">
    <property type="component" value="Unassembled WGS sequence"/>
</dbReference>
<accession>A0A9P7YF74</accession>
<dbReference type="GO" id="GO:0004252">
    <property type="term" value="F:serine-type endopeptidase activity"/>
    <property type="evidence" value="ECO:0007669"/>
    <property type="project" value="InterPro"/>
</dbReference>
<feature type="domain" description="Peptidase S54 rhomboid" evidence="9">
    <location>
        <begin position="392"/>
        <end position="539"/>
    </location>
</feature>
<evidence type="ECO:0000256" key="2">
    <source>
        <dbReference type="ARBA" id="ARBA00009045"/>
    </source>
</evidence>
<proteinExistence type="inferred from homology"/>
<evidence type="ECO:0000259" key="9">
    <source>
        <dbReference type="Pfam" id="PF01694"/>
    </source>
</evidence>
<evidence type="ECO:0000256" key="3">
    <source>
        <dbReference type="ARBA" id="ARBA00022692"/>
    </source>
</evidence>
<keyword evidence="11" id="KW-1185">Reference proteome</keyword>
<dbReference type="OrthoDB" id="10260614at2759"/>
<keyword evidence="3 8" id="KW-0812">Transmembrane</keyword>
<dbReference type="Gene3D" id="1.20.1540.10">
    <property type="entry name" value="Rhomboid-like"/>
    <property type="match status" value="1"/>
</dbReference>
<feature type="coiled-coil region" evidence="7">
    <location>
        <begin position="231"/>
        <end position="258"/>
    </location>
</feature>
<dbReference type="Pfam" id="PF01694">
    <property type="entry name" value="Rhomboid"/>
    <property type="match status" value="1"/>
</dbReference>
<evidence type="ECO:0000256" key="8">
    <source>
        <dbReference type="SAM" id="Phobius"/>
    </source>
</evidence>
<name>A0A9P7YF74_9HELO</name>
<comment type="similarity">
    <text evidence="2">Belongs to the peptidase S54 family.</text>
</comment>
<dbReference type="EMBL" id="MU251566">
    <property type="protein sequence ID" value="KAG9232082.1"/>
    <property type="molecule type" value="Genomic_DNA"/>
</dbReference>
<comment type="caution">
    <text evidence="10">The sequence shown here is derived from an EMBL/GenBank/DDBJ whole genome shotgun (WGS) entry which is preliminary data.</text>
</comment>
<evidence type="ECO:0000256" key="7">
    <source>
        <dbReference type="SAM" id="Coils"/>
    </source>
</evidence>
<dbReference type="GO" id="GO:0016020">
    <property type="term" value="C:membrane"/>
    <property type="evidence" value="ECO:0007669"/>
    <property type="project" value="UniProtKB-SubCell"/>
</dbReference>
<evidence type="ECO:0000256" key="1">
    <source>
        <dbReference type="ARBA" id="ARBA00004141"/>
    </source>
</evidence>
<reference evidence="10" key="1">
    <citation type="journal article" date="2021" name="IMA Fungus">
        <title>Genomic characterization of three marine fungi, including Emericellopsis atlantica sp. nov. with signatures of a generalist lifestyle and marine biomass degradation.</title>
        <authorList>
            <person name="Hagestad O.C."/>
            <person name="Hou L."/>
            <person name="Andersen J.H."/>
            <person name="Hansen E.H."/>
            <person name="Altermark B."/>
            <person name="Li C."/>
            <person name="Kuhnert E."/>
            <person name="Cox R.J."/>
            <person name="Crous P.W."/>
            <person name="Spatafora J.W."/>
            <person name="Lail K."/>
            <person name="Amirebrahimi M."/>
            <person name="Lipzen A."/>
            <person name="Pangilinan J."/>
            <person name="Andreopoulos W."/>
            <person name="Hayes R.D."/>
            <person name="Ng V."/>
            <person name="Grigoriev I.V."/>
            <person name="Jackson S.A."/>
            <person name="Sutton T.D.S."/>
            <person name="Dobson A.D.W."/>
            <person name="Rama T."/>
        </authorList>
    </citation>
    <scope>NUCLEOTIDE SEQUENCE</scope>
    <source>
        <strain evidence="10">TRa018bII</strain>
    </source>
</reference>
<dbReference type="PANTHER" id="PTHR43731">
    <property type="entry name" value="RHOMBOID PROTEASE"/>
    <property type="match status" value="1"/>
</dbReference>
<evidence type="ECO:0000256" key="6">
    <source>
        <dbReference type="ARBA" id="ARBA00023136"/>
    </source>
</evidence>
<feature type="transmembrane region" description="Helical" evidence="8">
    <location>
        <begin position="351"/>
        <end position="370"/>
    </location>
</feature>
<protein>
    <recommendedName>
        <fullName evidence="9">Peptidase S54 rhomboid domain-containing protein</fullName>
    </recommendedName>
</protein>
<dbReference type="SUPFAM" id="SSF144091">
    <property type="entry name" value="Rhomboid-like"/>
    <property type="match status" value="1"/>
</dbReference>
<feature type="transmembrane region" description="Helical" evidence="8">
    <location>
        <begin position="429"/>
        <end position="448"/>
    </location>
</feature>
<feature type="transmembrane region" description="Helical" evidence="8">
    <location>
        <begin position="391"/>
        <end position="417"/>
    </location>
</feature>
<gene>
    <name evidence="10" type="ORF">BJ875DRAFT_96520</name>
</gene>
<evidence type="ECO:0000256" key="5">
    <source>
        <dbReference type="ARBA" id="ARBA00022989"/>
    </source>
</evidence>
<dbReference type="InterPro" id="IPR035952">
    <property type="entry name" value="Rhomboid-like_sf"/>
</dbReference>
<feature type="transmembrane region" description="Helical" evidence="8">
    <location>
        <begin position="313"/>
        <end position="331"/>
    </location>
</feature>
<dbReference type="PANTHER" id="PTHR43731:SF14">
    <property type="entry name" value="PRESENILIN-ASSOCIATED RHOMBOID-LIKE PROTEIN, MITOCHONDRIAL"/>
    <property type="match status" value="1"/>
</dbReference>
<keyword evidence="4" id="KW-0378">Hydrolase</keyword>
<dbReference type="GO" id="GO:0006465">
    <property type="term" value="P:signal peptide processing"/>
    <property type="evidence" value="ECO:0007669"/>
    <property type="project" value="TreeGrafter"/>
</dbReference>
<dbReference type="AlphaFoldDB" id="A0A9P7YF74"/>
<keyword evidence="7" id="KW-0175">Coiled coil</keyword>
<evidence type="ECO:0000256" key="4">
    <source>
        <dbReference type="ARBA" id="ARBA00022801"/>
    </source>
</evidence>
<keyword evidence="6 8" id="KW-0472">Membrane</keyword>
<keyword evidence="5 8" id="KW-1133">Transmembrane helix</keyword>
<dbReference type="InterPro" id="IPR050925">
    <property type="entry name" value="Rhomboid_protease_S54"/>
</dbReference>
<feature type="transmembrane region" description="Helical" evidence="8">
    <location>
        <begin position="453"/>
        <end position="475"/>
    </location>
</feature>
<organism evidence="10 11">
    <name type="scientific">Amylocarpus encephaloides</name>
    <dbReference type="NCBI Taxonomy" id="45428"/>
    <lineage>
        <taxon>Eukaryota</taxon>
        <taxon>Fungi</taxon>
        <taxon>Dikarya</taxon>
        <taxon>Ascomycota</taxon>
        <taxon>Pezizomycotina</taxon>
        <taxon>Leotiomycetes</taxon>
        <taxon>Helotiales</taxon>
        <taxon>Helotiales incertae sedis</taxon>
        <taxon>Amylocarpus</taxon>
    </lineage>
</organism>
<evidence type="ECO:0000313" key="10">
    <source>
        <dbReference type="EMBL" id="KAG9232082.1"/>
    </source>
</evidence>
<sequence length="563" mass="63118">MNSPWHSLSRTSCLNTRTILQTCYKVDSLAARLAQRHSRSITSLASGGLTGRSGCQRDRQVRKSWGKSTPFFRPQNAIRAFASNRRIITHYSQLPEDYDSQAGLSFRLTPLSQEETEKIFGKGIDAGSANQLLRLLHGRRVQGTLEDPSIPMNVTPIEARALNKGLEWLRKQVPVDEIACAGLRAEEELMGLEADILADSERLGIYKPNTAPNSNDPAKDPYAGSVFDRVRKAREEKFEREQKEAAKLQQKQANEVRQNTGTLMTTKPVESIRPRSMVELRQRQEHNPYFKQYDERSKVLPETVPEMTIFQRLWPSAIVVLGTFIACYVFTQVYTPVTPENRLWPSVPPSAATIIGIISINAAVLLFWRMPPLWRMLNLHFLTVPGYPRPMSLIGSMFSHQAISHFAVNMAVLYIIGTRVHEEVGRANFLAIYLFSGVFGGFCSLAWFVSRGLFVHSSLGASGGVAGLLATYLALNAEEKVTFFGFPPKDWPSISAMMLLGLMILMEIVGQKRKMKNAGMNSVDHMAHLGGYAVGIASAEALKRRYRRRMDAEKKGKRMIALK</sequence>
<comment type="subcellular location">
    <subcellularLocation>
        <location evidence="1">Membrane</location>
        <topology evidence="1">Multi-pass membrane protein</topology>
    </subcellularLocation>
</comment>
<evidence type="ECO:0000313" key="11">
    <source>
        <dbReference type="Proteomes" id="UP000824998"/>
    </source>
</evidence>
<dbReference type="InterPro" id="IPR022764">
    <property type="entry name" value="Peptidase_S54_rhomboid_dom"/>
</dbReference>
<feature type="transmembrane region" description="Helical" evidence="8">
    <location>
        <begin position="491"/>
        <end position="510"/>
    </location>
</feature>